<dbReference type="SUPFAM" id="SSF102546">
    <property type="entry name" value="RbsD-like"/>
    <property type="match status" value="1"/>
</dbReference>
<name>A0A136Q215_9FIRM</name>
<dbReference type="RefSeq" id="WP_066518083.1">
    <property type="nucleotide sequence ID" value="NZ_CABMOF010000001.1"/>
</dbReference>
<dbReference type="Gene3D" id="3.40.1650.10">
    <property type="entry name" value="RbsD-like domain"/>
    <property type="match status" value="1"/>
</dbReference>
<organism evidence="4 5">
    <name type="scientific">Christensenella minuta</name>
    <dbReference type="NCBI Taxonomy" id="626937"/>
    <lineage>
        <taxon>Bacteria</taxon>
        <taxon>Bacillati</taxon>
        <taxon>Bacillota</taxon>
        <taxon>Clostridia</taxon>
        <taxon>Christensenellales</taxon>
        <taxon>Christensenellaceae</taxon>
        <taxon>Christensenella</taxon>
    </lineage>
</organism>
<gene>
    <name evidence="4" type="ORF">HMPREF3293_01956</name>
</gene>
<dbReference type="InterPro" id="IPR023750">
    <property type="entry name" value="RbsD-like_sf"/>
</dbReference>
<reference evidence="4 5" key="1">
    <citation type="submission" date="2016-02" db="EMBL/GenBank/DDBJ databases">
        <authorList>
            <person name="Wen L."/>
            <person name="He K."/>
            <person name="Yang H."/>
        </authorList>
    </citation>
    <scope>NUCLEOTIDE SEQUENCE [LARGE SCALE GENOMIC DNA]</scope>
    <source>
        <strain evidence="4 5">DSM 22607</strain>
    </source>
</reference>
<dbReference type="Proteomes" id="UP000070366">
    <property type="component" value="Unassembled WGS sequence"/>
</dbReference>
<evidence type="ECO:0000256" key="1">
    <source>
        <dbReference type="ARBA" id="ARBA00000223"/>
    </source>
</evidence>
<dbReference type="GO" id="GO:0006004">
    <property type="term" value="P:fucose metabolic process"/>
    <property type="evidence" value="ECO:0007669"/>
    <property type="project" value="TreeGrafter"/>
</dbReference>
<dbReference type="GO" id="GO:0036373">
    <property type="term" value="F:L-fucose mutarotase activity"/>
    <property type="evidence" value="ECO:0007669"/>
    <property type="project" value="UniProtKB-EC"/>
</dbReference>
<accession>A0A136Q215</accession>
<comment type="catalytic activity">
    <reaction evidence="1">
        <text>beta-D-ribopyranose = beta-D-ribofuranose</text>
        <dbReference type="Rhea" id="RHEA:25432"/>
        <dbReference type="ChEBI" id="CHEBI:27476"/>
        <dbReference type="ChEBI" id="CHEBI:47002"/>
        <dbReference type="EC" id="5.4.99.62"/>
    </reaction>
</comment>
<evidence type="ECO:0000313" key="5">
    <source>
        <dbReference type="Proteomes" id="UP000070366"/>
    </source>
</evidence>
<dbReference type="KEGG" id="cmiu:B1H56_05455"/>
<protein>
    <submittedName>
        <fullName evidence="4">Putative L-fucose mutarotase</fullName>
    </submittedName>
</protein>
<evidence type="ECO:0000256" key="2">
    <source>
        <dbReference type="ARBA" id="ARBA00023235"/>
    </source>
</evidence>
<dbReference type="InterPro" id="IPR050443">
    <property type="entry name" value="RbsD/FucU_mutarotase"/>
</dbReference>
<dbReference type="EMBL" id="LSZW01000063">
    <property type="protein sequence ID" value="KXK64719.1"/>
    <property type="molecule type" value="Genomic_DNA"/>
</dbReference>
<dbReference type="GO" id="GO:0062193">
    <property type="term" value="F:D-ribose pyranase activity"/>
    <property type="evidence" value="ECO:0007669"/>
    <property type="project" value="UniProtKB-EC"/>
</dbReference>
<dbReference type="AlphaFoldDB" id="A0A136Q215"/>
<comment type="caution">
    <text evidence="4">The sequence shown here is derived from an EMBL/GenBank/DDBJ whole genome shotgun (WGS) entry which is preliminary data.</text>
</comment>
<dbReference type="STRING" id="626937.HMPREF3293_01956"/>
<dbReference type="PANTHER" id="PTHR31690">
    <property type="entry name" value="FUCOSE MUTAROTASE"/>
    <property type="match status" value="1"/>
</dbReference>
<comment type="catalytic activity">
    <reaction evidence="3">
        <text>alpha-L-fucose = beta-L-fucose</text>
        <dbReference type="Rhea" id="RHEA:25580"/>
        <dbReference type="ChEBI" id="CHEBI:42548"/>
        <dbReference type="ChEBI" id="CHEBI:42589"/>
        <dbReference type="EC" id="5.1.3.29"/>
    </reaction>
</comment>
<dbReference type="InterPro" id="IPR007721">
    <property type="entry name" value="RbsD_FucU"/>
</dbReference>
<proteinExistence type="predicted"/>
<dbReference type="GO" id="GO:0042806">
    <property type="term" value="F:fucose binding"/>
    <property type="evidence" value="ECO:0007669"/>
    <property type="project" value="TreeGrafter"/>
</dbReference>
<keyword evidence="2" id="KW-0413">Isomerase</keyword>
<keyword evidence="5" id="KW-1185">Reference proteome</keyword>
<evidence type="ECO:0000313" key="4">
    <source>
        <dbReference type="EMBL" id="KXK64719.1"/>
    </source>
</evidence>
<dbReference type="Pfam" id="PF05025">
    <property type="entry name" value="RbsD_FucU"/>
    <property type="match status" value="1"/>
</dbReference>
<dbReference type="PANTHER" id="PTHR31690:SF4">
    <property type="entry name" value="FUCOSE MUTAROTASE"/>
    <property type="match status" value="1"/>
</dbReference>
<dbReference type="OrthoDB" id="9805009at2"/>
<sequence length="144" mass="16211">MLKNIPDIISPELMYALMNMGHGDEICFGDANFPADSMGQRVIRADGHKITELLDAVLQLLPLDSFVQKPCVLMDAPVGNEPAVWGKYDKIIRENDFAGAFKHGFEKVERFDFYDRAKECYAIVATGEYEGYSNIILKKGVIFK</sequence>
<evidence type="ECO:0000256" key="3">
    <source>
        <dbReference type="ARBA" id="ARBA00036324"/>
    </source>
</evidence>